<gene>
    <name evidence="2" type="ORF">SAMN05421850_107204</name>
</gene>
<dbReference type="EMBL" id="FNEB01000007">
    <property type="protein sequence ID" value="SDJ02299.1"/>
    <property type="molecule type" value="Genomic_DNA"/>
</dbReference>
<dbReference type="AlphaFoldDB" id="A0A1G8QBW6"/>
<evidence type="ECO:0000256" key="1">
    <source>
        <dbReference type="SAM" id="Phobius"/>
    </source>
</evidence>
<dbReference type="OrthoDB" id="9812349at2"/>
<dbReference type="Pfam" id="PF05656">
    <property type="entry name" value="DUF805"/>
    <property type="match status" value="1"/>
</dbReference>
<keyword evidence="3" id="KW-1185">Reference proteome</keyword>
<evidence type="ECO:0000313" key="3">
    <source>
        <dbReference type="Proteomes" id="UP000199340"/>
    </source>
</evidence>
<feature type="transmembrane region" description="Helical" evidence="1">
    <location>
        <begin position="59"/>
        <end position="77"/>
    </location>
</feature>
<reference evidence="2 3" key="1">
    <citation type="submission" date="2016-10" db="EMBL/GenBank/DDBJ databases">
        <authorList>
            <person name="de Groot N.N."/>
        </authorList>
    </citation>
    <scope>NUCLEOTIDE SEQUENCE [LARGE SCALE GENOMIC DNA]</scope>
    <source>
        <strain evidence="2 3">DSM 28010</strain>
    </source>
</reference>
<protein>
    <submittedName>
        <fullName evidence="2">Uncharacterized membrane protein YhaH, DUF805 family</fullName>
    </submittedName>
</protein>
<feature type="transmembrane region" description="Helical" evidence="1">
    <location>
        <begin position="26"/>
        <end position="47"/>
    </location>
</feature>
<dbReference type="RefSeq" id="WP_090029361.1">
    <property type="nucleotide sequence ID" value="NZ_FNEB01000007.1"/>
</dbReference>
<dbReference type="Proteomes" id="UP000199340">
    <property type="component" value="Unassembled WGS sequence"/>
</dbReference>
<proteinExistence type="predicted"/>
<dbReference type="PANTHER" id="PTHR34980">
    <property type="entry name" value="INNER MEMBRANE PROTEIN-RELATED-RELATED"/>
    <property type="match status" value="1"/>
</dbReference>
<keyword evidence="1" id="KW-0812">Transmembrane</keyword>
<evidence type="ECO:0000313" key="2">
    <source>
        <dbReference type="EMBL" id="SDJ02299.1"/>
    </source>
</evidence>
<dbReference type="GO" id="GO:0005886">
    <property type="term" value="C:plasma membrane"/>
    <property type="evidence" value="ECO:0007669"/>
    <property type="project" value="TreeGrafter"/>
</dbReference>
<feature type="transmembrane region" description="Helical" evidence="1">
    <location>
        <begin position="89"/>
        <end position="108"/>
    </location>
</feature>
<sequence>MGFQDAVRKCLSNYATFEGRAARSEFWWFTLFLFLGNAVFSILDRILFGGVAHGQEISVLGALFSLAVLLPTIAVGVRRLHDLDRTGWWYLLVLIPLIGGLILLFFFIQKGTSGTNRFGPDPL</sequence>
<accession>A0A1G8QBW6</accession>
<keyword evidence="1" id="KW-0472">Membrane</keyword>
<dbReference type="PANTHER" id="PTHR34980:SF2">
    <property type="entry name" value="INNER MEMBRANE PROTEIN YHAH-RELATED"/>
    <property type="match status" value="1"/>
</dbReference>
<keyword evidence="1" id="KW-1133">Transmembrane helix</keyword>
<dbReference type="InterPro" id="IPR008523">
    <property type="entry name" value="DUF805"/>
</dbReference>
<name>A0A1G8QBW6_9RHOB</name>
<organism evidence="2 3">
    <name type="scientific">Lutimaribacter saemankumensis</name>
    <dbReference type="NCBI Taxonomy" id="490829"/>
    <lineage>
        <taxon>Bacteria</taxon>
        <taxon>Pseudomonadati</taxon>
        <taxon>Pseudomonadota</taxon>
        <taxon>Alphaproteobacteria</taxon>
        <taxon>Rhodobacterales</taxon>
        <taxon>Roseobacteraceae</taxon>
        <taxon>Lutimaribacter</taxon>
    </lineage>
</organism>